<dbReference type="EMBL" id="UINC01168375">
    <property type="protein sequence ID" value="SVD71375.1"/>
    <property type="molecule type" value="Genomic_DNA"/>
</dbReference>
<name>A0A382XLA6_9ZZZZ</name>
<feature type="region of interest" description="Disordered" evidence="1">
    <location>
        <begin position="1"/>
        <end position="26"/>
    </location>
</feature>
<reference evidence="2" key="1">
    <citation type="submission" date="2018-05" db="EMBL/GenBank/DDBJ databases">
        <authorList>
            <person name="Lanie J.A."/>
            <person name="Ng W.-L."/>
            <person name="Kazmierczak K.M."/>
            <person name="Andrzejewski T.M."/>
            <person name="Davidsen T.M."/>
            <person name="Wayne K.J."/>
            <person name="Tettelin H."/>
            <person name="Glass J.I."/>
            <person name="Rusch D."/>
            <person name="Podicherti R."/>
            <person name="Tsui H.-C.T."/>
            <person name="Winkler M.E."/>
        </authorList>
    </citation>
    <scope>NUCLEOTIDE SEQUENCE</scope>
</reference>
<evidence type="ECO:0000313" key="2">
    <source>
        <dbReference type="EMBL" id="SVD71375.1"/>
    </source>
</evidence>
<gene>
    <name evidence="2" type="ORF">METZ01_LOCUS424229</name>
</gene>
<feature type="non-terminal residue" evidence="2">
    <location>
        <position position="1"/>
    </location>
</feature>
<organism evidence="2">
    <name type="scientific">marine metagenome</name>
    <dbReference type="NCBI Taxonomy" id="408172"/>
    <lineage>
        <taxon>unclassified sequences</taxon>
        <taxon>metagenomes</taxon>
        <taxon>ecological metagenomes</taxon>
    </lineage>
</organism>
<sequence>VRDVVNRAEREKRSPDEVDGTDESSV</sequence>
<accession>A0A382XLA6</accession>
<proteinExistence type="predicted"/>
<evidence type="ECO:0000256" key="1">
    <source>
        <dbReference type="SAM" id="MobiDB-lite"/>
    </source>
</evidence>
<dbReference type="AlphaFoldDB" id="A0A382XLA6"/>
<feature type="compositionally biased region" description="Basic and acidic residues" evidence="1">
    <location>
        <begin position="1"/>
        <end position="16"/>
    </location>
</feature>
<protein>
    <submittedName>
        <fullName evidence="2">Uncharacterized protein</fullName>
    </submittedName>
</protein>
<feature type="compositionally biased region" description="Acidic residues" evidence="1">
    <location>
        <begin position="17"/>
        <end position="26"/>
    </location>
</feature>